<keyword evidence="2" id="KW-0012">Acyltransferase</keyword>
<dbReference type="Proteomes" id="UP001199919">
    <property type="component" value="Unassembled WGS sequence"/>
</dbReference>
<evidence type="ECO:0000259" key="1">
    <source>
        <dbReference type="PROSITE" id="PS51186"/>
    </source>
</evidence>
<dbReference type="PROSITE" id="PS51186">
    <property type="entry name" value="GNAT"/>
    <property type="match status" value="1"/>
</dbReference>
<keyword evidence="3" id="KW-1185">Reference proteome</keyword>
<dbReference type="InterPro" id="IPR052564">
    <property type="entry name" value="N-acetyltrans/Recomb-assoc"/>
</dbReference>
<evidence type="ECO:0000313" key="2">
    <source>
        <dbReference type="EMBL" id="MCD8741523.1"/>
    </source>
</evidence>
<keyword evidence="2" id="KW-0808">Transferase</keyword>
<gene>
    <name evidence="2" type="ORF">LT679_12985</name>
</gene>
<dbReference type="EMBL" id="JAJPWV010000003">
    <property type="protein sequence ID" value="MCD8741523.1"/>
    <property type="molecule type" value="Genomic_DNA"/>
</dbReference>
<dbReference type="CDD" id="cd04301">
    <property type="entry name" value="NAT_SF"/>
    <property type="match status" value="1"/>
</dbReference>
<dbReference type="PANTHER" id="PTHR43451:SF1">
    <property type="entry name" value="ACETYLTRANSFERASE"/>
    <property type="match status" value="1"/>
</dbReference>
<accession>A0ABS8U327</accession>
<dbReference type="EC" id="2.3.1.-" evidence="2"/>
<dbReference type="SUPFAM" id="SSF55729">
    <property type="entry name" value="Acyl-CoA N-acyltransferases (Nat)"/>
    <property type="match status" value="1"/>
</dbReference>
<organism evidence="2 3">
    <name type="scientific">Mucilaginibacter roseus</name>
    <dbReference type="NCBI Taxonomy" id="1528868"/>
    <lineage>
        <taxon>Bacteria</taxon>
        <taxon>Pseudomonadati</taxon>
        <taxon>Bacteroidota</taxon>
        <taxon>Sphingobacteriia</taxon>
        <taxon>Sphingobacteriales</taxon>
        <taxon>Sphingobacteriaceae</taxon>
        <taxon>Mucilaginibacter</taxon>
    </lineage>
</organism>
<reference evidence="2 3" key="1">
    <citation type="submission" date="2021-12" db="EMBL/GenBank/DDBJ databases">
        <title>Mucilaginibacter roseus genome.</title>
        <authorList>
            <person name="Ferreira J.R."/>
            <person name="Newman J.D."/>
        </authorList>
    </citation>
    <scope>NUCLEOTIDE SEQUENCE [LARGE SCALE GENOMIC DNA]</scope>
    <source>
        <strain evidence="2 3">LMG 28454</strain>
    </source>
</reference>
<dbReference type="Gene3D" id="3.40.630.30">
    <property type="match status" value="1"/>
</dbReference>
<dbReference type="Pfam" id="PF13673">
    <property type="entry name" value="Acetyltransf_10"/>
    <property type="match status" value="1"/>
</dbReference>
<proteinExistence type="predicted"/>
<comment type="caution">
    <text evidence="2">The sequence shown here is derived from an EMBL/GenBank/DDBJ whole genome shotgun (WGS) entry which is preliminary data.</text>
</comment>
<dbReference type="PANTHER" id="PTHR43451">
    <property type="entry name" value="ACETYLTRANSFERASE (GNAT) FAMILY PROTEIN"/>
    <property type="match status" value="1"/>
</dbReference>
<dbReference type="InterPro" id="IPR000182">
    <property type="entry name" value="GNAT_dom"/>
</dbReference>
<sequence>MDLDIRQANLKDLHAICDLFYNTIHAVNSKDYDASQIKVWSANRENDELWRKRLSTQYFIVAVHSEQIVGFSSVATNGYLDLMFVHQHYQGKGIATGLLAEIERYVIDNLSEKTLTTHASITAQPFFLKKGFKMIKQQTVKVQGTGLINFVMQKELK</sequence>
<protein>
    <submittedName>
        <fullName evidence="2">GNAT family N-acetyltransferase</fullName>
        <ecNumber evidence="2">2.3.1.-</ecNumber>
    </submittedName>
</protein>
<feature type="domain" description="N-acetyltransferase" evidence="1">
    <location>
        <begin position="3"/>
        <end position="157"/>
    </location>
</feature>
<name>A0ABS8U327_9SPHI</name>
<dbReference type="GO" id="GO:0016746">
    <property type="term" value="F:acyltransferase activity"/>
    <property type="evidence" value="ECO:0007669"/>
    <property type="project" value="UniProtKB-KW"/>
</dbReference>
<dbReference type="RefSeq" id="WP_232178023.1">
    <property type="nucleotide sequence ID" value="NZ_JAJPWV010000003.1"/>
</dbReference>
<evidence type="ECO:0000313" key="3">
    <source>
        <dbReference type="Proteomes" id="UP001199919"/>
    </source>
</evidence>
<dbReference type="InterPro" id="IPR016181">
    <property type="entry name" value="Acyl_CoA_acyltransferase"/>
</dbReference>